<keyword evidence="3 6" id="KW-0863">Zinc-finger</keyword>
<protein>
    <submittedName>
        <fullName evidence="10">Uncharacterized protein</fullName>
    </submittedName>
</protein>
<organism evidence="10 11">
    <name type="scientific">Phaseolus coccineus</name>
    <name type="common">Scarlet runner bean</name>
    <name type="synonym">Phaseolus multiflorus</name>
    <dbReference type="NCBI Taxonomy" id="3886"/>
    <lineage>
        <taxon>Eukaryota</taxon>
        <taxon>Viridiplantae</taxon>
        <taxon>Streptophyta</taxon>
        <taxon>Embryophyta</taxon>
        <taxon>Tracheophyta</taxon>
        <taxon>Spermatophyta</taxon>
        <taxon>Magnoliopsida</taxon>
        <taxon>eudicotyledons</taxon>
        <taxon>Gunneridae</taxon>
        <taxon>Pentapetalae</taxon>
        <taxon>rosids</taxon>
        <taxon>fabids</taxon>
        <taxon>Fabales</taxon>
        <taxon>Fabaceae</taxon>
        <taxon>Papilionoideae</taxon>
        <taxon>50 kb inversion clade</taxon>
        <taxon>NPAAA clade</taxon>
        <taxon>indigoferoid/millettioid clade</taxon>
        <taxon>Phaseoleae</taxon>
        <taxon>Phaseolus</taxon>
    </lineage>
</organism>
<evidence type="ECO:0000313" key="10">
    <source>
        <dbReference type="EMBL" id="KAK7341265.1"/>
    </source>
</evidence>
<feature type="region of interest" description="Disordered" evidence="7">
    <location>
        <begin position="1202"/>
        <end position="1226"/>
    </location>
</feature>
<dbReference type="InterPro" id="IPR018501">
    <property type="entry name" value="DDT_dom"/>
</dbReference>
<evidence type="ECO:0000256" key="6">
    <source>
        <dbReference type="PROSITE-ProRule" id="PRU00146"/>
    </source>
</evidence>
<feature type="compositionally biased region" description="Basic residues" evidence="7">
    <location>
        <begin position="1532"/>
        <end position="1547"/>
    </location>
</feature>
<dbReference type="PROSITE" id="PS50827">
    <property type="entry name" value="DDT"/>
    <property type="match status" value="1"/>
</dbReference>
<dbReference type="InterPro" id="IPR001965">
    <property type="entry name" value="Znf_PHD"/>
</dbReference>
<keyword evidence="4" id="KW-0862">Zinc</keyword>
<dbReference type="SMART" id="SM00571">
    <property type="entry name" value="DDT"/>
    <property type="match status" value="1"/>
</dbReference>
<keyword evidence="5" id="KW-0539">Nucleus</keyword>
<dbReference type="EMBL" id="JAYMYR010000009">
    <property type="protein sequence ID" value="KAK7341265.1"/>
    <property type="molecule type" value="Genomic_DNA"/>
</dbReference>
<evidence type="ECO:0000259" key="9">
    <source>
        <dbReference type="PROSITE" id="PS50827"/>
    </source>
</evidence>
<feature type="compositionally biased region" description="Basic residues" evidence="7">
    <location>
        <begin position="62"/>
        <end position="76"/>
    </location>
</feature>
<dbReference type="InterPro" id="IPR011011">
    <property type="entry name" value="Znf_FYVE_PHD"/>
</dbReference>
<evidence type="ECO:0000313" key="11">
    <source>
        <dbReference type="Proteomes" id="UP001374584"/>
    </source>
</evidence>
<dbReference type="Pfam" id="PF21743">
    <property type="entry name" value="PTM_DIR17_Tudor"/>
    <property type="match status" value="1"/>
</dbReference>
<feature type="region of interest" description="Disordered" evidence="7">
    <location>
        <begin position="1532"/>
        <end position="1605"/>
    </location>
</feature>
<dbReference type="InterPro" id="IPR019786">
    <property type="entry name" value="Zinc_finger_PHD-type_CS"/>
</dbReference>
<dbReference type="InterPro" id="IPR028942">
    <property type="entry name" value="WHIM1_dom"/>
</dbReference>
<feature type="compositionally biased region" description="Low complexity" evidence="7">
    <location>
        <begin position="1217"/>
        <end position="1226"/>
    </location>
</feature>
<dbReference type="InterPro" id="IPR056618">
    <property type="entry name" value="Chromo_PTM"/>
</dbReference>
<dbReference type="PROSITE" id="PS01359">
    <property type="entry name" value="ZF_PHD_1"/>
    <property type="match status" value="1"/>
</dbReference>
<dbReference type="SUPFAM" id="SSF57903">
    <property type="entry name" value="FYVE/PHD zinc finger"/>
    <property type="match status" value="2"/>
</dbReference>
<sequence length="1761" mass="196318">MEFVGKTVRKEVKGVGIISGTVKSYDPSSGFFEILYEEGDSEELESSDVASLLQLQPESAKAKPRVGRKPKKRRRVERQGDAGAGSGNVRENLVAKGSDLRGVLDGDVSSACGVGLDLDSGELERNLDGISKNRGSPEGNVNGTEKVNGVRESLREEIGLEDSLNKTVSGNVSCVKDGLDLNARLNLDEDLNLNDGCSLPLDTEDGLKRRDCIDLNLDVSNEDDLGPNAGHLGSGAEAMQRECNFDLNVEVVCEEGKETRCDDDGNGHSEVGNVLFGKMGLPQKEEIYVNNSSVQDDSINGNLNHAFDAVKLEGIHVSFDHPSKDGSWCLVEENGGDSRKENAGAIDSLQISSAISVGDSDFGEAQRVDCPSEGGIAIIHKYQDDAGTPCKEEKFQDVPGSPRRRENSRRKRRKLSDNPEAMPETVLRRSSRRASAIKQVSSTVEVEVADDPLVTLGTDALTEEKPLIPGSQKSEQYNDCLKYKQRNNHLPKLQLPPSSTNLNLDDVPVLELFSIYACFRSFSTLLFLSPFELEDLVAALKSEIPSILFDSIHVSILQTLRKHLEYLSNEGCESASNCLRNLNWDFLDLVTWPIFMAEYLLIHGSGFKTGFDLKRLMFITDYYKQPVIVKVEILQYLCDEMIESEAIRSELNRRSLVAETDMGFDQNMYFDSCKKRRAVMDVSGGSCLTEENVDDTTDWNSDECCLCKMDGSLICCDGCPAAFHSRCVGIASDKLPEGDWYCPECGIGKHRASMKSRRSLRGADLLGMDMDGSVYFNSCGYLLVSSSSEAGPLFYYYHQNDIHVVIEALKSMGPLYGGILMAIYKHWDIRADLSVGDSVLNQISSKNMQMKGEYSTLYTSLAPFTSETCLNKKQANDQGKLDENSTIDCCMRLGQDFPKVGKCLDSTTTIESPCVASDGSANTTQTRTGINNVQMYGLNDFSRCNESLNQPGVPERLHPDCSLTSSSLDVGHKINVRSVGASSTPSPDSKDTSEAPCGIDYVNYYSFARTASFVAQELMCKLPEKMNKILAMSEEEFISDQAKVIMKKSTNFCWPSIPNLDAAAQKEKCGWCFTCKVANEDRDCLFNSVVKPVWEVSNSSLVGLQPRNIQNGHLRDIICLIFSLEVRLRGLLLGPWLNLHQTNLWHKDLLTTSDFLRVKRLLLLLESNLRPFALSADWLKHVDSVPTMGSAVHIVVNSSRTSSRHGIGKKRVRNSDTETSSSSNSASGLGMYWWRGGRLSRKLFNLKALPHSLVTKAARQGGCRKIPGILYLENSDFARRSRYIAWRAAVEMSTSVEQLALQIRELYSNIRWLDIENNHPLCVLDKESRKSVRLFKKSIVRRKCTEGQSVKYLIDFGKRRAMPDVVIKHGSLLEQSSSERKKYWLEESYVPMHLLKNFEERRIVRKSTDKKLGKVLEIGRVNKKVPQERGFPYLFTRLERSNCHQCAHCNKDVSMRDAVRCLHCKGYFHKRHVRKSGGTRTTGSTYSCHRCQDGLHGKTNTNKRKVDSKLQKIQAKKRKTMPSVCKSVSLKGNKKALSKVRQVRSRNSKNIQSSVPLRRSTRKAKSLYMQSQMNGGRKKGKLGKKNAGRKKGKQSKSKKVVSQESNETTGEYTKLAVTTRRTRTKFCSSYWLNGLQLSRKPNDERVMLFKEKKTIVSSEEFSGSLDCLNCCLCCGNGCTLNYIACEMCGDWFHGDAFGLNVENVKQLIGFRCYACLDRTAPICPHMKINALSRPESNAANECAEELCNPVSLQPLSEIPCN</sequence>
<dbReference type="CDD" id="cd15539">
    <property type="entry name" value="PHD1_AIRE"/>
    <property type="match status" value="1"/>
</dbReference>
<dbReference type="PANTHER" id="PTHR46508:SF5">
    <property type="entry name" value="PHD-FINGER AND DNA BINDING DOMAIN-CONTAINING PROTEIN"/>
    <property type="match status" value="1"/>
</dbReference>
<proteinExistence type="predicted"/>
<feature type="compositionally biased region" description="Basic residues" evidence="7">
    <location>
        <begin position="1576"/>
        <end position="1599"/>
    </location>
</feature>
<evidence type="ECO:0000256" key="5">
    <source>
        <dbReference type="ARBA" id="ARBA00023242"/>
    </source>
</evidence>
<dbReference type="Gene3D" id="3.30.40.10">
    <property type="entry name" value="Zinc/RING finger domain, C3HC4 (zinc finger)"/>
    <property type="match status" value="2"/>
</dbReference>
<evidence type="ECO:0000256" key="7">
    <source>
        <dbReference type="SAM" id="MobiDB-lite"/>
    </source>
</evidence>
<dbReference type="GO" id="GO:0008270">
    <property type="term" value="F:zinc ion binding"/>
    <property type="evidence" value="ECO:0007669"/>
    <property type="project" value="UniProtKB-KW"/>
</dbReference>
<keyword evidence="2" id="KW-0479">Metal-binding</keyword>
<reference evidence="10 11" key="1">
    <citation type="submission" date="2024-01" db="EMBL/GenBank/DDBJ databases">
        <title>The genomes of 5 underutilized Papilionoideae crops provide insights into root nodulation and disease resistanc.</title>
        <authorList>
            <person name="Jiang F."/>
        </authorList>
    </citation>
    <scope>NUCLEOTIDE SEQUENCE [LARGE SCALE GENOMIC DNA]</scope>
    <source>
        <strain evidence="10">JINMINGXINNONG_FW02</strain>
        <tissue evidence="10">Leaves</tissue>
    </source>
</reference>
<dbReference type="PANTHER" id="PTHR46508">
    <property type="entry name" value="PHD FINGER FAMILY PROTEIN"/>
    <property type="match status" value="1"/>
</dbReference>
<comment type="caution">
    <text evidence="10">The sequence shown here is derived from an EMBL/GenBank/DDBJ whole genome shotgun (WGS) entry which is preliminary data.</text>
</comment>
<evidence type="ECO:0000256" key="4">
    <source>
        <dbReference type="ARBA" id="ARBA00022833"/>
    </source>
</evidence>
<dbReference type="InterPro" id="IPR013083">
    <property type="entry name" value="Znf_RING/FYVE/PHD"/>
</dbReference>
<evidence type="ECO:0000256" key="2">
    <source>
        <dbReference type="ARBA" id="ARBA00022723"/>
    </source>
</evidence>
<dbReference type="InterPro" id="IPR047365">
    <property type="entry name" value="Tudor_AtPTM-like"/>
</dbReference>
<dbReference type="Proteomes" id="UP001374584">
    <property type="component" value="Unassembled WGS sequence"/>
</dbReference>
<comment type="subcellular location">
    <subcellularLocation>
        <location evidence="1">Nucleus</location>
    </subcellularLocation>
</comment>
<feature type="region of interest" description="Disordered" evidence="7">
    <location>
        <begin position="388"/>
        <end position="432"/>
    </location>
</feature>
<dbReference type="GO" id="GO:0000785">
    <property type="term" value="C:chromatin"/>
    <property type="evidence" value="ECO:0007669"/>
    <property type="project" value="UniProtKB-ARBA"/>
</dbReference>
<feature type="compositionally biased region" description="Basic residues" evidence="7">
    <location>
        <begin position="1202"/>
        <end position="1212"/>
    </location>
</feature>
<dbReference type="PROSITE" id="PS50016">
    <property type="entry name" value="ZF_PHD_2"/>
    <property type="match status" value="1"/>
</dbReference>
<feature type="region of interest" description="Disordered" evidence="7">
    <location>
        <begin position="47"/>
        <end position="90"/>
    </location>
</feature>
<dbReference type="Pfam" id="PF24294">
    <property type="entry name" value="Chromo_PTM"/>
    <property type="match status" value="1"/>
</dbReference>
<dbReference type="InterPro" id="IPR019787">
    <property type="entry name" value="Znf_PHD-finger"/>
</dbReference>
<dbReference type="Pfam" id="PF02791">
    <property type="entry name" value="DDT"/>
    <property type="match status" value="1"/>
</dbReference>
<evidence type="ECO:0000256" key="1">
    <source>
        <dbReference type="ARBA" id="ARBA00004123"/>
    </source>
</evidence>
<feature type="domain" description="DDT" evidence="9">
    <location>
        <begin position="506"/>
        <end position="566"/>
    </location>
</feature>
<evidence type="ECO:0000259" key="8">
    <source>
        <dbReference type="PROSITE" id="PS50016"/>
    </source>
</evidence>
<dbReference type="Pfam" id="PF00628">
    <property type="entry name" value="PHD"/>
    <property type="match status" value="1"/>
</dbReference>
<keyword evidence="11" id="KW-1185">Reference proteome</keyword>
<accession>A0AAN9LS30</accession>
<name>A0AAN9LS30_PHACN</name>
<dbReference type="SMART" id="SM00249">
    <property type="entry name" value="PHD"/>
    <property type="match status" value="3"/>
</dbReference>
<dbReference type="GO" id="GO:0005634">
    <property type="term" value="C:nucleus"/>
    <property type="evidence" value="ECO:0007669"/>
    <property type="project" value="UniProtKB-SubCell"/>
</dbReference>
<gene>
    <name evidence="10" type="ORF">VNO80_24191</name>
</gene>
<feature type="domain" description="PHD-type" evidence="8">
    <location>
        <begin position="701"/>
        <end position="748"/>
    </location>
</feature>
<evidence type="ECO:0000256" key="3">
    <source>
        <dbReference type="ARBA" id="ARBA00022771"/>
    </source>
</evidence>
<dbReference type="Pfam" id="PF15612">
    <property type="entry name" value="WHIM1"/>
    <property type="match status" value="1"/>
</dbReference>